<keyword evidence="2" id="KW-0732">Signal</keyword>
<accession>A0AAV2LQX1</accession>
<feature type="signal peptide" evidence="2">
    <location>
        <begin position="1"/>
        <end position="34"/>
    </location>
</feature>
<dbReference type="AlphaFoldDB" id="A0AAV2LQX1"/>
<dbReference type="EMBL" id="OZ035825">
    <property type="protein sequence ID" value="CAL1602748.1"/>
    <property type="molecule type" value="Genomic_DNA"/>
</dbReference>
<evidence type="ECO:0000256" key="1">
    <source>
        <dbReference type="SAM" id="MobiDB-lite"/>
    </source>
</evidence>
<name>A0AAV2LQX1_KNICA</name>
<evidence type="ECO:0008006" key="5">
    <source>
        <dbReference type="Google" id="ProtNLM"/>
    </source>
</evidence>
<feature type="compositionally biased region" description="Basic residues" evidence="1">
    <location>
        <begin position="113"/>
        <end position="129"/>
    </location>
</feature>
<evidence type="ECO:0000256" key="2">
    <source>
        <dbReference type="SAM" id="SignalP"/>
    </source>
</evidence>
<evidence type="ECO:0000313" key="4">
    <source>
        <dbReference type="Proteomes" id="UP001497482"/>
    </source>
</evidence>
<feature type="compositionally biased region" description="Low complexity" evidence="1">
    <location>
        <begin position="33"/>
        <end position="50"/>
    </location>
</feature>
<keyword evidence="4" id="KW-1185">Reference proteome</keyword>
<reference evidence="3 4" key="1">
    <citation type="submission" date="2024-04" db="EMBL/GenBank/DDBJ databases">
        <authorList>
            <person name="Waldvogel A.-M."/>
            <person name="Schoenle A."/>
        </authorList>
    </citation>
    <scope>NUCLEOTIDE SEQUENCE [LARGE SCALE GENOMIC DNA]</scope>
</reference>
<gene>
    <name evidence="3" type="ORF">KC01_LOCUS30493</name>
</gene>
<dbReference type="Proteomes" id="UP001497482">
    <property type="component" value="Chromosome 3"/>
</dbReference>
<organism evidence="3 4">
    <name type="scientific">Knipowitschia caucasica</name>
    <name type="common">Caucasian dwarf goby</name>
    <name type="synonym">Pomatoschistus caucasicus</name>
    <dbReference type="NCBI Taxonomy" id="637954"/>
    <lineage>
        <taxon>Eukaryota</taxon>
        <taxon>Metazoa</taxon>
        <taxon>Chordata</taxon>
        <taxon>Craniata</taxon>
        <taxon>Vertebrata</taxon>
        <taxon>Euteleostomi</taxon>
        <taxon>Actinopterygii</taxon>
        <taxon>Neopterygii</taxon>
        <taxon>Teleostei</taxon>
        <taxon>Neoteleostei</taxon>
        <taxon>Acanthomorphata</taxon>
        <taxon>Gobiaria</taxon>
        <taxon>Gobiiformes</taxon>
        <taxon>Gobioidei</taxon>
        <taxon>Gobiidae</taxon>
        <taxon>Gobiinae</taxon>
        <taxon>Knipowitschia</taxon>
    </lineage>
</organism>
<protein>
    <recommendedName>
        <fullName evidence="5">Voltage-dependent P/Q-type calcium channel subunit alpha-1A-like</fullName>
    </recommendedName>
</protein>
<sequence>MWLPCRCHVVAVPLPCGCCAVAMWFLCRCHVGSSSVSGSPVPSTSGTSTPRRGRRQLPPTPAVPRPHVTYSPALRKPYPPGRLRSPSPRHFSPPDMERPYHRPASRHDSPHRSSSRHTSPHHTSPHHGSPRSPQRGRWSGPPPGDSVEGDFYDYEPPAYEQSLSHPRSPRTCRPPPLTRRVPNGYRSSSPSPHRHGPPGAPPHHRPHPRGPRKGLHEPYSETDEDDWC</sequence>
<feature type="compositionally biased region" description="Basic and acidic residues" evidence="1">
    <location>
        <begin position="95"/>
        <end position="111"/>
    </location>
</feature>
<proteinExistence type="predicted"/>
<evidence type="ECO:0000313" key="3">
    <source>
        <dbReference type="EMBL" id="CAL1602748.1"/>
    </source>
</evidence>
<feature type="compositionally biased region" description="Basic residues" evidence="1">
    <location>
        <begin position="192"/>
        <end position="213"/>
    </location>
</feature>
<feature type="chain" id="PRO_5043528104" description="Voltage-dependent P/Q-type calcium channel subunit alpha-1A-like" evidence="2">
    <location>
        <begin position="35"/>
        <end position="228"/>
    </location>
</feature>
<feature type="region of interest" description="Disordered" evidence="1">
    <location>
        <begin position="33"/>
        <end position="228"/>
    </location>
</feature>
<feature type="compositionally biased region" description="Low complexity" evidence="1">
    <location>
        <begin position="178"/>
        <end position="191"/>
    </location>
</feature>